<keyword evidence="2" id="KW-0238">DNA-binding</keyword>
<dbReference type="AlphaFoldDB" id="A0A2P7S1Y4"/>
<comment type="caution">
    <text evidence="5">The sequence shown here is derived from an EMBL/GenBank/DDBJ whole genome shotgun (WGS) entry which is preliminary data.</text>
</comment>
<reference evidence="5 6" key="1">
    <citation type="submission" date="2018-03" db="EMBL/GenBank/DDBJ databases">
        <title>The draft genome of Mesorhizobium soli JCM 19897.</title>
        <authorList>
            <person name="Li L."/>
            <person name="Liu L."/>
            <person name="Liang L."/>
            <person name="Wang T."/>
            <person name="Zhang X."/>
        </authorList>
    </citation>
    <scope>NUCLEOTIDE SEQUENCE [LARGE SCALE GENOMIC DNA]</scope>
    <source>
        <strain evidence="5 6">JCM 19897</strain>
    </source>
</reference>
<dbReference type="Pfam" id="PF00196">
    <property type="entry name" value="GerE"/>
    <property type="match status" value="1"/>
</dbReference>
<evidence type="ECO:0000256" key="2">
    <source>
        <dbReference type="ARBA" id="ARBA00023125"/>
    </source>
</evidence>
<keyword evidence="1" id="KW-0805">Transcription regulation</keyword>
<keyword evidence="6" id="KW-1185">Reference proteome</keyword>
<evidence type="ECO:0000256" key="1">
    <source>
        <dbReference type="ARBA" id="ARBA00023015"/>
    </source>
</evidence>
<protein>
    <submittedName>
        <fullName evidence="5">LuxR family transcriptional regulator</fullName>
    </submittedName>
</protein>
<dbReference type="PANTHER" id="PTHR44688:SF16">
    <property type="entry name" value="DNA-BINDING TRANSCRIPTIONAL ACTIVATOR DEVR_DOSR"/>
    <property type="match status" value="1"/>
</dbReference>
<feature type="domain" description="HTH luxR-type" evidence="4">
    <location>
        <begin position="213"/>
        <end position="270"/>
    </location>
</feature>
<accession>A0A2P7S1Y4</accession>
<dbReference type="SMART" id="SM00421">
    <property type="entry name" value="HTH_LUXR"/>
    <property type="match status" value="1"/>
</dbReference>
<organism evidence="5 6">
    <name type="scientific">Pseudaminobacter soli</name>
    <name type="common">ex Li et al. 2025</name>
    <dbReference type="NCBI Taxonomy" id="1295366"/>
    <lineage>
        <taxon>Bacteria</taxon>
        <taxon>Pseudomonadati</taxon>
        <taxon>Pseudomonadota</taxon>
        <taxon>Alphaproteobacteria</taxon>
        <taxon>Hyphomicrobiales</taxon>
        <taxon>Phyllobacteriaceae</taxon>
        <taxon>Pseudaminobacter</taxon>
    </lineage>
</organism>
<keyword evidence="3" id="KW-0804">Transcription</keyword>
<evidence type="ECO:0000259" key="4">
    <source>
        <dbReference type="SMART" id="SM00421"/>
    </source>
</evidence>
<dbReference type="OrthoDB" id="343383at2"/>
<proteinExistence type="predicted"/>
<dbReference type="GO" id="GO:0006355">
    <property type="term" value="P:regulation of DNA-templated transcription"/>
    <property type="evidence" value="ECO:0007669"/>
    <property type="project" value="InterPro"/>
</dbReference>
<evidence type="ECO:0000313" key="5">
    <source>
        <dbReference type="EMBL" id="PSJ56488.1"/>
    </source>
</evidence>
<dbReference type="PANTHER" id="PTHR44688">
    <property type="entry name" value="DNA-BINDING TRANSCRIPTIONAL ACTIVATOR DEVR_DOSR"/>
    <property type="match status" value="1"/>
</dbReference>
<dbReference type="EMBL" id="PXYL01000018">
    <property type="protein sequence ID" value="PSJ56488.1"/>
    <property type="molecule type" value="Genomic_DNA"/>
</dbReference>
<dbReference type="GO" id="GO:0003677">
    <property type="term" value="F:DNA binding"/>
    <property type="evidence" value="ECO:0007669"/>
    <property type="project" value="UniProtKB-KW"/>
</dbReference>
<dbReference type="InterPro" id="IPR016032">
    <property type="entry name" value="Sig_transdc_resp-reg_C-effctor"/>
</dbReference>
<dbReference type="PRINTS" id="PR00038">
    <property type="entry name" value="HTHLUXR"/>
</dbReference>
<dbReference type="InterPro" id="IPR000792">
    <property type="entry name" value="Tscrpt_reg_LuxR_C"/>
</dbReference>
<dbReference type="InterPro" id="IPR036388">
    <property type="entry name" value="WH-like_DNA-bd_sf"/>
</dbReference>
<dbReference type="Proteomes" id="UP000240653">
    <property type="component" value="Unassembled WGS sequence"/>
</dbReference>
<gene>
    <name evidence="5" type="ORF">C7I85_24430</name>
</gene>
<name>A0A2P7S1Y4_9HYPH</name>
<evidence type="ECO:0000313" key="6">
    <source>
        <dbReference type="Proteomes" id="UP000240653"/>
    </source>
</evidence>
<dbReference type="SUPFAM" id="SSF46894">
    <property type="entry name" value="C-terminal effector domain of the bipartite response regulators"/>
    <property type="match status" value="1"/>
</dbReference>
<sequence>MSSEGVYTPNGVFSVIKTVFDSLARAIDRVGSDEFYPTMAEYLRSCMDYDNVIVIVFVGTNVPDVLYRSVRGPDVFRYVAEQYLPGAYLLDPVYHFHLRRGEPGLYRLLDIAPDQFRRSRYFKWYYGRIGITDEISVLLPIGDNTTITISLGKDSFSGQLFSSKAEDQLRRHEPVVMSLLRAHFSASEVRTASERRPTSVIDHLIAAMKSHHSVGLSRRQAEVALLILQGHSSPSIGLHLGVSPQTVKVFRKQLYARCGISSQAELFGLLMPILGSDGMALD</sequence>
<dbReference type="Gene3D" id="1.10.10.10">
    <property type="entry name" value="Winged helix-like DNA-binding domain superfamily/Winged helix DNA-binding domain"/>
    <property type="match status" value="1"/>
</dbReference>
<evidence type="ECO:0000256" key="3">
    <source>
        <dbReference type="ARBA" id="ARBA00023163"/>
    </source>
</evidence>